<evidence type="ECO:0000259" key="9">
    <source>
        <dbReference type="PROSITE" id="PS50893"/>
    </source>
</evidence>
<comment type="similarity">
    <text evidence="2">Belongs to the ABC transporter superfamily.</text>
</comment>
<dbReference type="InterPro" id="IPR027417">
    <property type="entry name" value="P-loop_NTPase"/>
</dbReference>
<dbReference type="Gene3D" id="3.40.50.300">
    <property type="entry name" value="P-loop containing nucleotide triphosphate hydrolases"/>
    <property type="match status" value="1"/>
</dbReference>
<gene>
    <name evidence="10" type="ORF">ICC18_04705</name>
</gene>
<dbReference type="GO" id="GO:0042626">
    <property type="term" value="F:ATPase-coupled transmembrane transporter activity"/>
    <property type="evidence" value="ECO:0007669"/>
    <property type="project" value="TreeGrafter"/>
</dbReference>
<dbReference type="GO" id="GO:0043190">
    <property type="term" value="C:ATP-binding cassette (ABC) transporter complex"/>
    <property type="evidence" value="ECO:0007669"/>
    <property type="project" value="TreeGrafter"/>
</dbReference>
<keyword evidence="5" id="KW-0547">Nucleotide-binding</keyword>
<dbReference type="PANTHER" id="PTHR43553">
    <property type="entry name" value="HEAVY METAL TRANSPORTER"/>
    <property type="match status" value="1"/>
</dbReference>
<dbReference type="Pfam" id="PF00005">
    <property type="entry name" value="ABC_tran"/>
    <property type="match status" value="1"/>
</dbReference>
<dbReference type="InterPro" id="IPR050095">
    <property type="entry name" value="ECF_ABC_transporter_ATP-bd"/>
</dbReference>
<name>A0A926QHE0_9BACL</name>
<keyword evidence="3" id="KW-0813">Transport</keyword>
<keyword evidence="6 10" id="KW-0067">ATP-binding</keyword>
<evidence type="ECO:0000256" key="3">
    <source>
        <dbReference type="ARBA" id="ARBA00022448"/>
    </source>
</evidence>
<dbReference type="PANTHER" id="PTHR43553:SF24">
    <property type="entry name" value="ENERGY-COUPLING FACTOR TRANSPORTER ATP-BINDING PROTEIN ECFA1"/>
    <property type="match status" value="1"/>
</dbReference>
<dbReference type="GO" id="GO:0005524">
    <property type="term" value="F:ATP binding"/>
    <property type="evidence" value="ECO:0007669"/>
    <property type="project" value="UniProtKB-KW"/>
</dbReference>
<evidence type="ECO:0000313" key="10">
    <source>
        <dbReference type="EMBL" id="MBD0379405.1"/>
    </source>
</evidence>
<evidence type="ECO:0000313" key="11">
    <source>
        <dbReference type="Proteomes" id="UP000650466"/>
    </source>
</evidence>
<dbReference type="PROSITE" id="PS50893">
    <property type="entry name" value="ABC_TRANSPORTER_2"/>
    <property type="match status" value="1"/>
</dbReference>
<sequence>MHQKTLLAALRQASVVYRTDAEQGRQVWSDITIDIFEGEWIVVTGPNGSGKSTLASVLLGLCPLSGGQLVREQRKRMLTRGVLQIPEAQFVGDTVEEELQHVPGTQYLTHDERAAFYQEALQSVGLSIPLNRTLNTLSGGQKQLVNIAAALAAKPAMLVLDEPTAMLDPAARQEVIRTVRQAHKQGMTIVWITHRLEEAAEASRVIAFGGGRIAFDGAPVTFFYGEGDDRAEGSTPCSRLGLEPPFVVQTAWALMAKGLQLHRLPLNADELAEAVSSL</sequence>
<keyword evidence="7" id="KW-1278">Translocase</keyword>
<evidence type="ECO:0000256" key="6">
    <source>
        <dbReference type="ARBA" id="ARBA00022840"/>
    </source>
</evidence>
<dbReference type="Proteomes" id="UP000650466">
    <property type="component" value="Unassembled WGS sequence"/>
</dbReference>
<comment type="subcellular location">
    <subcellularLocation>
        <location evidence="1">Cell membrane</location>
        <topology evidence="1">Peripheral membrane protein</topology>
    </subcellularLocation>
</comment>
<feature type="domain" description="ABC transporter" evidence="9">
    <location>
        <begin position="10"/>
        <end position="235"/>
    </location>
</feature>
<dbReference type="EMBL" id="JACVVD010000002">
    <property type="protein sequence ID" value="MBD0379405.1"/>
    <property type="molecule type" value="Genomic_DNA"/>
</dbReference>
<dbReference type="AlphaFoldDB" id="A0A926QHE0"/>
<dbReference type="PROSITE" id="PS00211">
    <property type="entry name" value="ABC_TRANSPORTER_1"/>
    <property type="match status" value="1"/>
</dbReference>
<keyword evidence="8" id="KW-0472">Membrane</keyword>
<dbReference type="CDD" id="cd03225">
    <property type="entry name" value="ABC_cobalt_CbiO_domain1"/>
    <property type="match status" value="1"/>
</dbReference>
<evidence type="ECO:0000256" key="2">
    <source>
        <dbReference type="ARBA" id="ARBA00005417"/>
    </source>
</evidence>
<evidence type="ECO:0000256" key="4">
    <source>
        <dbReference type="ARBA" id="ARBA00022475"/>
    </source>
</evidence>
<comment type="caution">
    <text evidence="10">The sequence shown here is derived from an EMBL/GenBank/DDBJ whole genome shotgun (WGS) entry which is preliminary data.</text>
</comment>
<dbReference type="InterPro" id="IPR017871">
    <property type="entry name" value="ABC_transporter-like_CS"/>
</dbReference>
<dbReference type="GO" id="GO:0016887">
    <property type="term" value="F:ATP hydrolysis activity"/>
    <property type="evidence" value="ECO:0007669"/>
    <property type="project" value="InterPro"/>
</dbReference>
<evidence type="ECO:0000256" key="5">
    <source>
        <dbReference type="ARBA" id="ARBA00022741"/>
    </source>
</evidence>
<evidence type="ECO:0000256" key="7">
    <source>
        <dbReference type="ARBA" id="ARBA00022967"/>
    </source>
</evidence>
<dbReference type="InterPro" id="IPR003593">
    <property type="entry name" value="AAA+_ATPase"/>
</dbReference>
<proteinExistence type="inferred from homology"/>
<keyword evidence="4" id="KW-1003">Cell membrane</keyword>
<dbReference type="RefSeq" id="WP_188173234.1">
    <property type="nucleotide sequence ID" value="NZ_JACVVD010000002.1"/>
</dbReference>
<accession>A0A926QHE0</accession>
<reference evidence="10" key="1">
    <citation type="submission" date="2020-09" db="EMBL/GenBank/DDBJ databases">
        <title>Draft Genome Sequence of Paenibacillus sp. WST5.</title>
        <authorList>
            <person name="Bao Z."/>
        </authorList>
    </citation>
    <scope>NUCLEOTIDE SEQUENCE</scope>
    <source>
        <strain evidence="10">WST5</strain>
    </source>
</reference>
<dbReference type="SMART" id="SM00382">
    <property type="entry name" value="AAA"/>
    <property type="match status" value="1"/>
</dbReference>
<evidence type="ECO:0000256" key="8">
    <source>
        <dbReference type="ARBA" id="ARBA00023136"/>
    </source>
</evidence>
<keyword evidence="11" id="KW-1185">Reference proteome</keyword>
<evidence type="ECO:0000256" key="1">
    <source>
        <dbReference type="ARBA" id="ARBA00004202"/>
    </source>
</evidence>
<dbReference type="SUPFAM" id="SSF52540">
    <property type="entry name" value="P-loop containing nucleoside triphosphate hydrolases"/>
    <property type="match status" value="1"/>
</dbReference>
<dbReference type="InterPro" id="IPR003439">
    <property type="entry name" value="ABC_transporter-like_ATP-bd"/>
</dbReference>
<dbReference type="InterPro" id="IPR015856">
    <property type="entry name" value="ABC_transpr_CbiO/EcfA_su"/>
</dbReference>
<protein>
    <submittedName>
        <fullName evidence="10">ATP-binding cassette domain-containing protein</fullName>
    </submittedName>
</protein>
<organism evidence="10 11">
    <name type="scientific">Paenibacillus sedimenti</name>
    <dbReference type="NCBI Taxonomy" id="2770274"/>
    <lineage>
        <taxon>Bacteria</taxon>
        <taxon>Bacillati</taxon>
        <taxon>Bacillota</taxon>
        <taxon>Bacilli</taxon>
        <taxon>Bacillales</taxon>
        <taxon>Paenibacillaceae</taxon>
        <taxon>Paenibacillus</taxon>
    </lineage>
</organism>